<proteinExistence type="predicted"/>
<reference evidence="2" key="1">
    <citation type="submission" date="2022-07" db="EMBL/GenBank/DDBJ databases">
        <title>Genome sequencing of Photobacterium atrarenae GJH2-4.</title>
        <authorList>
            <person name="Park S.-J."/>
        </authorList>
    </citation>
    <scope>NUCLEOTIDE SEQUENCE</scope>
    <source>
        <strain evidence="2">GJH2-4</strain>
    </source>
</reference>
<dbReference type="Gene3D" id="3.40.50.880">
    <property type="match status" value="1"/>
</dbReference>
<evidence type="ECO:0000313" key="3">
    <source>
        <dbReference type="Proteomes" id="UP001057998"/>
    </source>
</evidence>
<dbReference type="InterPro" id="IPR002818">
    <property type="entry name" value="DJ-1/PfpI"/>
</dbReference>
<dbReference type="Pfam" id="PF01965">
    <property type="entry name" value="DJ-1_PfpI"/>
    <property type="match status" value="1"/>
</dbReference>
<dbReference type="PANTHER" id="PTHR43130:SF2">
    <property type="entry name" value="DJ-1_PFPI DOMAIN-CONTAINING PROTEIN"/>
    <property type="match status" value="1"/>
</dbReference>
<evidence type="ECO:0000259" key="1">
    <source>
        <dbReference type="Pfam" id="PF01965"/>
    </source>
</evidence>
<keyword evidence="3" id="KW-1185">Reference proteome</keyword>
<dbReference type="InterPro" id="IPR029062">
    <property type="entry name" value="Class_I_gatase-like"/>
</dbReference>
<sequence length="201" mass="22081">MYQIAIVLFDEFTDVDFFLMRDVFGRSDRDWQVRVLGTKASHISTLGIEVQTDGHISQANMADAVLFVSGYKGVPAVLEDPDFMGAFHLNPEKQLIGSICAGSFILYRLGLLEGRKLTTHPDAKPRLEDMGATVEDKALVVDGNIATAGGCLSSMYLTGWIAERLCGEVKRREIHRQLLPAGQAEMFDELISSSIQSAIVS</sequence>
<evidence type="ECO:0000313" key="2">
    <source>
        <dbReference type="EMBL" id="UTV29169.1"/>
    </source>
</evidence>
<protein>
    <submittedName>
        <fullName evidence="2">DJ-1/PfpI family protein</fullName>
    </submittedName>
</protein>
<name>A0ABY5GKD2_9GAMM</name>
<dbReference type="PANTHER" id="PTHR43130">
    <property type="entry name" value="ARAC-FAMILY TRANSCRIPTIONAL REGULATOR"/>
    <property type="match status" value="1"/>
</dbReference>
<dbReference type="EMBL" id="CP101508">
    <property type="protein sequence ID" value="UTV29169.1"/>
    <property type="molecule type" value="Genomic_DNA"/>
</dbReference>
<gene>
    <name evidence="2" type="ORF">NNL38_08090</name>
</gene>
<accession>A0ABY5GKD2</accession>
<feature type="domain" description="DJ-1/PfpI" evidence="1">
    <location>
        <begin position="3"/>
        <end position="158"/>
    </location>
</feature>
<dbReference type="InterPro" id="IPR052158">
    <property type="entry name" value="INH-QAR"/>
</dbReference>
<dbReference type="Proteomes" id="UP001057998">
    <property type="component" value="Chromosome 1"/>
</dbReference>
<dbReference type="SUPFAM" id="SSF52317">
    <property type="entry name" value="Class I glutamine amidotransferase-like"/>
    <property type="match status" value="1"/>
</dbReference>
<organism evidence="2 3">
    <name type="scientific">Photobacterium atrarenae</name>
    <dbReference type="NCBI Taxonomy" id="865757"/>
    <lineage>
        <taxon>Bacteria</taxon>
        <taxon>Pseudomonadati</taxon>
        <taxon>Pseudomonadota</taxon>
        <taxon>Gammaproteobacteria</taxon>
        <taxon>Vibrionales</taxon>
        <taxon>Vibrionaceae</taxon>
        <taxon>Photobacterium</taxon>
    </lineage>
</organism>
<dbReference type="RefSeq" id="WP_255390503.1">
    <property type="nucleotide sequence ID" value="NZ_CP101508.1"/>
</dbReference>